<comment type="caution">
    <text evidence="2">The sequence shown here is derived from an EMBL/GenBank/DDBJ whole genome shotgun (WGS) entry which is preliminary data.</text>
</comment>
<accession>A0A918EGM0</accession>
<reference evidence="2" key="2">
    <citation type="submission" date="2020-09" db="EMBL/GenBank/DDBJ databases">
        <authorList>
            <person name="Sun Q."/>
            <person name="Ohkuma M."/>
        </authorList>
    </citation>
    <scope>NUCLEOTIDE SEQUENCE</scope>
    <source>
        <strain evidence="2">JCM 3313</strain>
    </source>
</reference>
<reference evidence="2" key="1">
    <citation type="journal article" date="2014" name="Int. J. Syst. Evol. Microbiol.">
        <title>Complete genome sequence of Corynebacterium casei LMG S-19264T (=DSM 44701T), isolated from a smear-ripened cheese.</title>
        <authorList>
            <consortium name="US DOE Joint Genome Institute (JGI-PGF)"/>
            <person name="Walter F."/>
            <person name="Albersmeier A."/>
            <person name="Kalinowski J."/>
            <person name="Ruckert C."/>
        </authorList>
    </citation>
    <scope>NUCLEOTIDE SEQUENCE</scope>
    <source>
        <strain evidence="2">JCM 3313</strain>
    </source>
</reference>
<evidence type="ECO:0000259" key="1">
    <source>
        <dbReference type="Pfam" id="PF04149"/>
    </source>
</evidence>
<sequence length="64" mass="6798">MFPTPSHVLWRKSVRSGGEGGNCVEVANTLDALRDSKNPDGPVLTWTPAALAAFFADVRSGRLG</sequence>
<dbReference type="InterPro" id="IPR007278">
    <property type="entry name" value="DUF397"/>
</dbReference>
<feature type="domain" description="DUF397" evidence="1">
    <location>
        <begin position="10"/>
        <end position="59"/>
    </location>
</feature>
<proteinExistence type="predicted"/>
<dbReference type="Proteomes" id="UP000639606">
    <property type="component" value="Unassembled WGS sequence"/>
</dbReference>
<evidence type="ECO:0000313" key="2">
    <source>
        <dbReference type="EMBL" id="GGP83133.1"/>
    </source>
</evidence>
<evidence type="ECO:0000313" key="3">
    <source>
        <dbReference type="Proteomes" id="UP000639606"/>
    </source>
</evidence>
<gene>
    <name evidence="2" type="ORF">GCM10010185_66360</name>
</gene>
<dbReference type="EMBL" id="BMRG01000024">
    <property type="protein sequence ID" value="GGP83133.1"/>
    <property type="molecule type" value="Genomic_DNA"/>
</dbReference>
<keyword evidence="3" id="KW-1185">Reference proteome</keyword>
<name>A0A918EGM0_9PSEU</name>
<organism evidence="2 3">
    <name type="scientific">Saccharothrix coeruleofusca</name>
    <dbReference type="NCBI Taxonomy" id="33919"/>
    <lineage>
        <taxon>Bacteria</taxon>
        <taxon>Bacillati</taxon>
        <taxon>Actinomycetota</taxon>
        <taxon>Actinomycetes</taxon>
        <taxon>Pseudonocardiales</taxon>
        <taxon>Pseudonocardiaceae</taxon>
        <taxon>Saccharothrix</taxon>
    </lineage>
</organism>
<protein>
    <recommendedName>
        <fullName evidence="1">DUF397 domain-containing protein</fullName>
    </recommendedName>
</protein>
<dbReference type="RefSeq" id="WP_189227300.1">
    <property type="nucleotide sequence ID" value="NZ_BMRG01000024.1"/>
</dbReference>
<dbReference type="AlphaFoldDB" id="A0A918EGM0"/>
<dbReference type="Pfam" id="PF04149">
    <property type="entry name" value="DUF397"/>
    <property type="match status" value="1"/>
</dbReference>